<sequence>SLSSLPVKAVLFGSVFPRCSCQPALHCWQPGSAPCTLNTSSAAACVVTPSLTGESSGERNPRANQHPLKEVRLRGGVRRCQNSPRSLARPGASRVQFTERRAGCARVALETGNSGINEDLRSLPLMISSPRERESG</sequence>
<evidence type="ECO:0000313" key="2">
    <source>
        <dbReference type="Proteomes" id="UP001044222"/>
    </source>
</evidence>
<keyword evidence="2" id="KW-1185">Reference proteome</keyword>
<dbReference type="EMBL" id="JAFIRN010000014">
    <property type="protein sequence ID" value="KAG5836350.1"/>
    <property type="molecule type" value="Genomic_DNA"/>
</dbReference>
<feature type="non-terminal residue" evidence="1">
    <location>
        <position position="1"/>
    </location>
</feature>
<evidence type="ECO:0000313" key="1">
    <source>
        <dbReference type="EMBL" id="KAG5836350.1"/>
    </source>
</evidence>
<comment type="caution">
    <text evidence="1">The sequence shown here is derived from an EMBL/GenBank/DDBJ whole genome shotgun (WGS) entry which is preliminary data.</text>
</comment>
<organism evidence="1 2">
    <name type="scientific">Anguilla anguilla</name>
    <name type="common">European freshwater eel</name>
    <name type="synonym">Muraena anguilla</name>
    <dbReference type="NCBI Taxonomy" id="7936"/>
    <lineage>
        <taxon>Eukaryota</taxon>
        <taxon>Metazoa</taxon>
        <taxon>Chordata</taxon>
        <taxon>Craniata</taxon>
        <taxon>Vertebrata</taxon>
        <taxon>Euteleostomi</taxon>
        <taxon>Actinopterygii</taxon>
        <taxon>Neopterygii</taxon>
        <taxon>Teleostei</taxon>
        <taxon>Anguilliformes</taxon>
        <taxon>Anguillidae</taxon>
        <taxon>Anguilla</taxon>
    </lineage>
</organism>
<dbReference type="AlphaFoldDB" id="A0A9D3LWB5"/>
<gene>
    <name evidence="1" type="ORF">ANANG_G00253640</name>
</gene>
<name>A0A9D3LWB5_ANGAN</name>
<reference evidence="1" key="1">
    <citation type="submission" date="2021-01" db="EMBL/GenBank/DDBJ databases">
        <title>A chromosome-scale assembly of European eel, Anguilla anguilla.</title>
        <authorList>
            <person name="Henkel C."/>
            <person name="Jong-Raadsen S.A."/>
            <person name="Dufour S."/>
            <person name="Weltzien F.-A."/>
            <person name="Palstra A.P."/>
            <person name="Pelster B."/>
            <person name="Spaink H.P."/>
            <person name="Van Den Thillart G.E."/>
            <person name="Jansen H."/>
            <person name="Zahm M."/>
            <person name="Klopp C."/>
            <person name="Cedric C."/>
            <person name="Louis A."/>
            <person name="Berthelot C."/>
            <person name="Parey E."/>
            <person name="Roest Crollius H."/>
            <person name="Montfort J."/>
            <person name="Robinson-Rechavi M."/>
            <person name="Bucao C."/>
            <person name="Bouchez O."/>
            <person name="Gislard M."/>
            <person name="Lluch J."/>
            <person name="Milhes M."/>
            <person name="Lampietro C."/>
            <person name="Lopez Roques C."/>
            <person name="Donnadieu C."/>
            <person name="Braasch I."/>
            <person name="Desvignes T."/>
            <person name="Postlethwait J."/>
            <person name="Bobe J."/>
            <person name="Guiguen Y."/>
            <person name="Dirks R."/>
        </authorList>
    </citation>
    <scope>NUCLEOTIDE SEQUENCE</scope>
    <source>
        <strain evidence="1">Tag_6206</strain>
        <tissue evidence="1">Liver</tissue>
    </source>
</reference>
<accession>A0A9D3LWB5</accession>
<dbReference type="Proteomes" id="UP001044222">
    <property type="component" value="Chromosome 14"/>
</dbReference>
<protein>
    <submittedName>
        <fullName evidence="1">Uncharacterized protein</fullName>
    </submittedName>
</protein>
<proteinExistence type="predicted"/>